<evidence type="ECO:0000313" key="8">
    <source>
        <dbReference type="Proteomes" id="UP000672039"/>
    </source>
</evidence>
<reference evidence="7 8" key="1">
    <citation type="submission" date="2021-04" db="EMBL/GenBank/DDBJ databases">
        <title>Genomics, taxonomy and metabolism of representatives of sulfur bacteria of the genus Thiothrix: Thiothrix fructosivorans QT, Thiothrix unzii A1T and three new species, Thiothrix subterranea sp. nov., Thiothrix litoralis sp. nov. and 'Candidatus Thiothrix anitrata' sp. nov.</title>
        <authorList>
            <person name="Ravin N.V."/>
            <person name="Smolyakov D."/>
            <person name="Rudenko T.S."/>
            <person name="Mardanov A.V."/>
            <person name="Beletsky A.V."/>
            <person name="Markov N.D."/>
            <person name="Fomenkov A.I."/>
            <person name="Roberts R.J."/>
            <person name="Karnachuk O.V."/>
            <person name="Novikov A."/>
            <person name="Grabovich M.Y."/>
        </authorList>
    </citation>
    <scope>NUCLEOTIDE SEQUENCE [LARGE SCALE GENOMIC DNA]</scope>
    <source>
        <strain evidence="7 8">AS</strain>
    </source>
</reference>
<dbReference type="InterPro" id="IPR002549">
    <property type="entry name" value="AI-2E-like"/>
</dbReference>
<dbReference type="EMBL" id="CP072801">
    <property type="protein sequence ID" value="QTR44467.1"/>
    <property type="molecule type" value="Genomic_DNA"/>
</dbReference>
<protein>
    <submittedName>
        <fullName evidence="7">AI-2E family transporter</fullName>
    </submittedName>
</protein>
<feature type="transmembrane region" description="Helical" evidence="6">
    <location>
        <begin position="7"/>
        <end position="25"/>
    </location>
</feature>
<comment type="subcellular location">
    <subcellularLocation>
        <location evidence="1">Membrane</location>
        <topology evidence="1">Multi-pass membrane protein</topology>
    </subcellularLocation>
</comment>
<feature type="transmembrane region" description="Helical" evidence="6">
    <location>
        <begin position="31"/>
        <end position="52"/>
    </location>
</feature>
<feature type="transmembrane region" description="Helical" evidence="6">
    <location>
        <begin position="205"/>
        <end position="227"/>
    </location>
</feature>
<feature type="transmembrane region" description="Helical" evidence="6">
    <location>
        <begin position="247"/>
        <end position="265"/>
    </location>
</feature>
<evidence type="ECO:0000256" key="3">
    <source>
        <dbReference type="ARBA" id="ARBA00022692"/>
    </source>
</evidence>
<proteinExistence type="inferred from homology"/>
<evidence type="ECO:0000313" key="7">
    <source>
        <dbReference type="EMBL" id="QTR44467.1"/>
    </source>
</evidence>
<feature type="transmembrane region" description="Helical" evidence="6">
    <location>
        <begin position="272"/>
        <end position="292"/>
    </location>
</feature>
<evidence type="ECO:0000256" key="2">
    <source>
        <dbReference type="ARBA" id="ARBA00009773"/>
    </source>
</evidence>
<feature type="transmembrane region" description="Helical" evidence="6">
    <location>
        <begin position="64"/>
        <end position="82"/>
    </location>
</feature>
<feature type="transmembrane region" description="Helical" evidence="6">
    <location>
        <begin position="152"/>
        <end position="170"/>
    </location>
</feature>
<gene>
    <name evidence="7" type="ORF">J9253_10400</name>
</gene>
<dbReference type="PANTHER" id="PTHR21716">
    <property type="entry name" value="TRANSMEMBRANE PROTEIN"/>
    <property type="match status" value="1"/>
</dbReference>
<evidence type="ECO:0000256" key="6">
    <source>
        <dbReference type="SAM" id="Phobius"/>
    </source>
</evidence>
<keyword evidence="3 6" id="KW-0812">Transmembrane</keyword>
<dbReference type="Pfam" id="PF01594">
    <property type="entry name" value="AI-2E_transport"/>
    <property type="match status" value="1"/>
</dbReference>
<evidence type="ECO:0000256" key="1">
    <source>
        <dbReference type="ARBA" id="ARBA00004141"/>
    </source>
</evidence>
<comment type="similarity">
    <text evidence="2">Belongs to the autoinducer-2 exporter (AI-2E) (TC 2.A.86) family.</text>
</comment>
<organism evidence="7 8">
    <name type="scientific">Thiothrix litoralis</name>
    <dbReference type="NCBI Taxonomy" id="2891210"/>
    <lineage>
        <taxon>Bacteria</taxon>
        <taxon>Pseudomonadati</taxon>
        <taxon>Pseudomonadota</taxon>
        <taxon>Gammaproteobacteria</taxon>
        <taxon>Thiotrichales</taxon>
        <taxon>Thiotrichaceae</taxon>
        <taxon>Thiothrix</taxon>
    </lineage>
</organism>
<dbReference type="PANTHER" id="PTHR21716:SF16">
    <property type="entry name" value="BLL1467 PROTEIN"/>
    <property type="match status" value="1"/>
</dbReference>
<evidence type="ECO:0000256" key="5">
    <source>
        <dbReference type="ARBA" id="ARBA00023136"/>
    </source>
</evidence>
<dbReference type="Proteomes" id="UP000672039">
    <property type="component" value="Chromosome"/>
</dbReference>
<keyword evidence="5 6" id="KW-0472">Membrane</keyword>
<dbReference type="RefSeq" id="WP_210220958.1">
    <property type="nucleotide sequence ID" value="NZ_CP072801.1"/>
</dbReference>
<keyword evidence="4 6" id="KW-1133">Transmembrane helix</keyword>
<feature type="transmembrane region" description="Helical" evidence="6">
    <location>
        <begin position="304"/>
        <end position="329"/>
    </location>
</feature>
<name>A0ABX7WMK4_9GAMM</name>
<accession>A0ABX7WMK4</accession>
<sequence length="344" mass="37853">MEGNSANTLKVPVWGIFIISMGVVLYLAKSIFIPIVLAIIVSFLLAPAVNYLRKMRIPSTIGSFLILLLFSTLMVTASNYLVDPVGVWVERLPAELTHIEDKLLIFKSSIANMRETTDKFGEIAAAGNNAPVREVVIRGPNMLFMLLDNTQSFLVSVVSFVMLLYFLLAFGDSTINSANQYWGSKESSATVIRIVQAAQQQVGHYLLLITAINIGLGVLVALAMWALGMPNPIVWGASATVLNYIPYVGAAINLVIITLVSLLTFNHFGQILLPPLALVLLNLLEEFVLPLFVGKLFTIDPILIFLFILFLGWLWGMAGIFMAVPLLMIMKIVFDQTHQARDPA</sequence>
<keyword evidence="8" id="KW-1185">Reference proteome</keyword>
<evidence type="ECO:0000256" key="4">
    <source>
        <dbReference type="ARBA" id="ARBA00022989"/>
    </source>
</evidence>